<gene>
    <name evidence="1" type="ORF">TSG867_LOCUS33604</name>
</gene>
<feature type="non-terminal residue" evidence="1">
    <location>
        <position position="58"/>
    </location>
</feature>
<sequence>MSEKAATSQVIDGLVVALADQKEGVRWTACSALGAMGEKAATSEVIDQLVVTLGNLVE</sequence>
<name>A0A821IUF2_9BILA</name>
<proteinExistence type="predicted"/>
<comment type="caution">
    <text evidence="1">The sequence shown here is derived from an EMBL/GenBank/DDBJ whole genome shotgun (WGS) entry which is preliminary data.</text>
</comment>
<dbReference type="EMBL" id="CAJOBQ010010970">
    <property type="protein sequence ID" value="CAF4707857.1"/>
    <property type="molecule type" value="Genomic_DNA"/>
</dbReference>
<dbReference type="Gene3D" id="1.25.10.10">
    <property type="entry name" value="Leucine-rich Repeat Variant"/>
    <property type="match status" value="1"/>
</dbReference>
<evidence type="ECO:0008006" key="3">
    <source>
        <dbReference type="Google" id="ProtNLM"/>
    </source>
</evidence>
<dbReference type="InterPro" id="IPR011989">
    <property type="entry name" value="ARM-like"/>
</dbReference>
<dbReference type="AlphaFoldDB" id="A0A821IUF2"/>
<evidence type="ECO:0000313" key="1">
    <source>
        <dbReference type="EMBL" id="CAF4707857.1"/>
    </source>
</evidence>
<evidence type="ECO:0000313" key="2">
    <source>
        <dbReference type="Proteomes" id="UP000663862"/>
    </source>
</evidence>
<reference evidence="1" key="1">
    <citation type="submission" date="2021-02" db="EMBL/GenBank/DDBJ databases">
        <authorList>
            <person name="Nowell W R."/>
        </authorList>
    </citation>
    <scope>NUCLEOTIDE SEQUENCE</scope>
</reference>
<organism evidence="1 2">
    <name type="scientific">Rotaria socialis</name>
    <dbReference type="NCBI Taxonomy" id="392032"/>
    <lineage>
        <taxon>Eukaryota</taxon>
        <taxon>Metazoa</taxon>
        <taxon>Spiralia</taxon>
        <taxon>Gnathifera</taxon>
        <taxon>Rotifera</taxon>
        <taxon>Eurotatoria</taxon>
        <taxon>Bdelloidea</taxon>
        <taxon>Philodinida</taxon>
        <taxon>Philodinidae</taxon>
        <taxon>Rotaria</taxon>
    </lineage>
</organism>
<dbReference type="SUPFAM" id="SSF48371">
    <property type="entry name" value="ARM repeat"/>
    <property type="match status" value="1"/>
</dbReference>
<accession>A0A821IUF2</accession>
<dbReference type="InterPro" id="IPR016024">
    <property type="entry name" value="ARM-type_fold"/>
</dbReference>
<dbReference type="Proteomes" id="UP000663862">
    <property type="component" value="Unassembled WGS sequence"/>
</dbReference>
<protein>
    <recommendedName>
        <fullName evidence="3">HEAT repeat domain-containing protein</fullName>
    </recommendedName>
</protein>